<name>A0A6A4EA71_9STRA</name>
<protein>
    <submittedName>
        <fullName evidence="2">Uncharacterized protein</fullName>
    </submittedName>
</protein>
<dbReference type="Proteomes" id="UP000429607">
    <property type="component" value="Unassembled WGS sequence"/>
</dbReference>
<dbReference type="EMBL" id="QXFT01001595">
    <property type="protein sequence ID" value="KAE9314673.1"/>
    <property type="molecule type" value="Genomic_DNA"/>
</dbReference>
<evidence type="ECO:0000313" key="2">
    <source>
        <dbReference type="EMBL" id="KAE9314673.1"/>
    </source>
</evidence>
<evidence type="ECO:0000313" key="3">
    <source>
        <dbReference type="Proteomes" id="UP000429607"/>
    </source>
</evidence>
<gene>
    <name evidence="1" type="ORF">PR001_g21521</name>
    <name evidence="2" type="ORF">PR003_g19184</name>
</gene>
<comment type="caution">
    <text evidence="2">The sequence shown here is derived from an EMBL/GenBank/DDBJ whole genome shotgun (WGS) entry which is preliminary data.</text>
</comment>
<reference evidence="2 4" key="1">
    <citation type="submission" date="2018-08" db="EMBL/GenBank/DDBJ databases">
        <title>Genomic investigation of the strawberry pathogen Phytophthora fragariae indicates pathogenicity is determined by transcriptional variation in three key races.</title>
        <authorList>
            <person name="Adams T.M."/>
            <person name="Armitage A.D."/>
            <person name="Sobczyk M.K."/>
            <person name="Bates H.J."/>
            <person name="Dunwell J.M."/>
            <person name="Nellist C.F."/>
            <person name="Harrison R.J."/>
        </authorList>
    </citation>
    <scope>NUCLEOTIDE SEQUENCE [LARGE SCALE GENOMIC DNA]</scope>
    <source>
        <strain evidence="1 3">SCRP249</strain>
        <strain evidence="2 4">SCRP333</strain>
    </source>
</reference>
<accession>A0A6A4EA71</accession>
<dbReference type="EMBL" id="QXFV01002263">
    <property type="protein sequence ID" value="KAE8990313.1"/>
    <property type="molecule type" value="Genomic_DNA"/>
</dbReference>
<evidence type="ECO:0000313" key="4">
    <source>
        <dbReference type="Proteomes" id="UP000434957"/>
    </source>
</evidence>
<dbReference type="Proteomes" id="UP000434957">
    <property type="component" value="Unassembled WGS sequence"/>
</dbReference>
<organism evidence="2 4">
    <name type="scientific">Phytophthora rubi</name>
    <dbReference type="NCBI Taxonomy" id="129364"/>
    <lineage>
        <taxon>Eukaryota</taxon>
        <taxon>Sar</taxon>
        <taxon>Stramenopiles</taxon>
        <taxon>Oomycota</taxon>
        <taxon>Peronosporomycetes</taxon>
        <taxon>Peronosporales</taxon>
        <taxon>Peronosporaceae</taxon>
        <taxon>Phytophthora</taxon>
    </lineage>
</organism>
<sequence>MRGKWTGGGIDVCQLLFQWSDAIAELLKTPLEVFMVTLEVSKSGHMNQQPRKVVDRRLNRLSIQRGQSHVN</sequence>
<keyword evidence="4" id="KW-1185">Reference proteome</keyword>
<evidence type="ECO:0000313" key="1">
    <source>
        <dbReference type="EMBL" id="KAE8990313.1"/>
    </source>
</evidence>
<proteinExistence type="predicted"/>
<dbReference type="AlphaFoldDB" id="A0A6A4EA71"/>